<gene>
    <name evidence="1" type="ORF">BK724_08940</name>
</gene>
<proteinExistence type="predicted"/>
<dbReference type="InterPro" id="IPR009414">
    <property type="entry name" value="DUF1064"/>
</dbReference>
<protein>
    <submittedName>
        <fullName evidence="1">Uncharacterized protein</fullName>
    </submittedName>
</protein>
<accession>A0A9Q5SKU3</accession>
<dbReference type="EMBL" id="NFCY01000021">
    <property type="protein sequence ID" value="OTX49566.1"/>
    <property type="molecule type" value="Genomic_DNA"/>
</dbReference>
<reference evidence="1 2" key="1">
    <citation type="submission" date="2016-10" db="EMBL/GenBank/DDBJ databases">
        <title>Comparative genomics of Bacillus thuringiensis reveals a path to pathogens against multiple invertebrate hosts.</title>
        <authorList>
            <person name="Zheng J."/>
            <person name="Gao Q."/>
            <person name="Liu H."/>
            <person name="Peng D."/>
            <person name="Ruan L."/>
            <person name="Sun M."/>
        </authorList>
    </citation>
    <scope>NUCLEOTIDE SEQUENCE [LARGE SCALE GENOMIC DNA]</scope>
    <source>
        <strain evidence="1">BGSC 4BB1</strain>
    </source>
</reference>
<name>A0A9Q5SKU3_BACTU</name>
<organism evidence="1 2">
    <name type="scientific">Bacillus thuringiensis serovar sooncheon</name>
    <dbReference type="NCBI Taxonomy" id="180891"/>
    <lineage>
        <taxon>Bacteria</taxon>
        <taxon>Bacillati</taxon>
        <taxon>Bacillota</taxon>
        <taxon>Bacilli</taxon>
        <taxon>Bacillales</taxon>
        <taxon>Bacillaceae</taxon>
        <taxon>Bacillus</taxon>
        <taxon>Bacillus cereus group</taxon>
    </lineage>
</organism>
<comment type="caution">
    <text evidence="1">The sequence shown here is derived from an EMBL/GenBank/DDBJ whole genome shotgun (WGS) entry which is preliminary data.</text>
</comment>
<dbReference type="AlphaFoldDB" id="A0A9Q5SKU3"/>
<sequence length="37" mass="4260">MSKYSNKKVELDGCIFDSEAESRYYELLKEKQGAGEI</sequence>
<evidence type="ECO:0000313" key="1">
    <source>
        <dbReference type="EMBL" id="OTX49566.1"/>
    </source>
</evidence>
<dbReference type="Pfam" id="PF06356">
    <property type="entry name" value="DUF1064"/>
    <property type="match status" value="1"/>
</dbReference>
<evidence type="ECO:0000313" key="2">
    <source>
        <dbReference type="Proteomes" id="UP000194733"/>
    </source>
</evidence>
<dbReference type="Proteomes" id="UP000194733">
    <property type="component" value="Unassembled WGS sequence"/>
</dbReference>